<reference evidence="6" key="1">
    <citation type="journal article" date="2022" name="Int. J. Syst. Evol. Microbiol.">
        <title>Pseudomonas aegrilactucae sp. nov. and Pseudomonas morbosilactucae sp. nov., pathogens causing bacterial rot of lettuce in Japan.</title>
        <authorList>
            <person name="Sawada H."/>
            <person name="Fujikawa T."/>
            <person name="Satou M."/>
        </authorList>
    </citation>
    <scope>NUCLEOTIDE SEQUENCE</scope>
    <source>
        <strain evidence="6">0166_1</strain>
    </source>
</reference>
<dbReference type="PIRSF" id="PIRSF000040">
    <property type="entry name" value="MMOH_comp"/>
    <property type="match status" value="1"/>
</dbReference>
<dbReference type="Pfam" id="PF02332">
    <property type="entry name" value="Phenol_Hydrox"/>
    <property type="match status" value="1"/>
</dbReference>
<dbReference type="EC" id="1.14.13.227" evidence="1"/>
<dbReference type="InterPro" id="IPR003430">
    <property type="entry name" value="Phenol_Hydrox"/>
</dbReference>
<evidence type="ECO:0000313" key="6">
    <source>
        <dbReference type="EMBL" id="UGS37216.1"/>
    </source>
</evidence>
<proteinExistence type="predicted"/>
<comment type="catalytic activity">
    <reaction evidence="4">
        <text>propane + NADH + O2 + H(+) = propan-2-ol + NAD(+) + H2O</text>
        <dbReference type="Rhea" id="RHEA:49992"/>
        <dbReference type="ChEBI" id="CHEBI:15377"/>
        <dbReference type="ChEBI" id="CHEBI:15378"/>
        <dbReference type="ChEBI" id="CHEBI:15379"/>
        <dbReference type="ChEBI" id="CHEBI:17824"/>
        <dbReference type="ChEBI" id="CHEBI:32879"/>
        <dbReference type="ChEBI" id="CHEBI:57540"/>
        <dbReference type="ChEBI" id="CHEBI:57945"/>
        <dbReference type="EC" id="1.14.13.227"/>
    </reaction>
</comment>
<dbReference type="GO" id="GO:0016709">
    <property type="term" value="F:oxidoreductase activity, acting on paired donors, with incorporation or reduction of molecular oxygen, NAD(P)H as one donor, and incorporation of one atom of oxygen"/>
    <property type="evidence" value="ECO:0007669"/>
    <property type="project" value="InterPro"/>
</dbReference>
<sequence length="347" mass="39296">MSSAETSRPARKAPKTWSQLSTGARRKPSEYEVVSHNLIYHHGKTPAPFELSPAAPLNQWYLKNREGSTFRVDDWNGFRDPHRLTYHSYVEQQNRRETFLDGIVDRFEGDSRHATLAADWVDVLSRVYLTSRFSCHVLQMAAMYLAQLSPSSYIANCAEFQAADEMRRIQRIAYRAKSLSLEFGEELAEAQTARTIWEEDPSWQPLRRVLEELLVAYDLGECFAALNLVVKPLYDGLFIDALSQTAGAEADEELALTLDDTRLDSDRCRDWTKALVAYAVSQRPENREVLDGWIEKWRPRTEEAVAAAAAMLGDRQWPGSGVEREQVAPAGYEAFLAECGLQTAQAV</sequence>
<keyword evidence="2 6" id="KW-0560">Oxidoreductase</keyword>
<dbReference type="KEGG" id="sbae:DSM104329_03631"/>
<evidence type="ECO:0000256" key="4">
    <source>
        <dbReference type="ARBA" id="ARBA00048941"/>
    </source>
</evidence>
<dbReference type="RefSeq" id="WP_259311271.1">
    <property type="nucleotide sequence ID" value="NZ_CP087164.1"/>
</dbReference>
<evidence type="ECO:0000256" key="5">
    <source>
        <dbReference type="SAM" id="MobiDB-lite"/>
    </source>
</evidence>
<dbReference type="AlphaFoldDB" id="A0A9E7C1A6"/>
<evidence type="ECO:0000256" key="2">
    <source>
        <dbReference type="ARBA" id="ARBA00023002"/>
    </source>
</evidence>
<protein>
    <recommendedName>
        <fullName evidence="1">propane 2-monooxygenase</fullName>
        <ecNumber evidence="1">1.14.13.227</ecNumber>
    </recommendedName>
</protein>
<feature type="region of interest" description="Disordered" evidence="5">
    <location>
        <begin position="1"/>
        <end position="24"/>
    </location>
</feature>
<dbReference type="SUPFAM" id="SSF47240">
    <property type="entry name" value="Ferritin-like"/>
    <property type="match status" value="1"/>
</dbReference>
<dbReference type="InterPro" id="IPR009078">
    <property type="entry name" value="Ferritin-like_SF"/>
</dbReference>
<dbReference type="InterPro" id="IPR012348">
    <property type="entry name" value="RNR-like"/>
</dbReference>
<evidence type="ECO:0000256" key="1">
    <source>
        <dbReference type="ARBA" id="ARBA00012710"/>
    </source>
</evidence>
<gene>
    <name evidence="6" type="primary">tmoE</name>
    <name evidence="6" type="ORF">DSM104329_03631</name>
</gene>
<dbReference type="InterPro" id="IPR012078">
    <property type="entry name" value="MP_mOase_hydro"/>
</dbReference>
<name>A0A9E7C1A6_9ACTN</name>
<keyword evidence="7" id="KW-1185">Reference proteome</keyword>
<keyword evidence="3" id="KW-0503">Monooxygenase</keyword>
<organism evidence="6 7">
    <name type="scientific">Capillimicrobium parvum</name>
    <dbReference type="NCBI Taxonomy" id="2884022"/>
    <lineage>
        <taxon>Bacteria</taxon>
        <taxon>Bacillati</taxon>
        <taxon>Actinomycetota</taxon>
        <taxon>Thermoleophilia</taxon>
        <taxon>Solirubrobacterales</taxon>
        <taxon>Capillimicrobiaceae</taxon>
        <taxon>Capillimicrobium</taxon>
    </lineage>
</organism>
<evidence type="ECO:0000256" key="3">
    <source>
        <dbReference type="ARBA" id="ARBA00023033"/>
    </source>
</evidence>
<accession>A0A9E7C1A6</accession>
<dbReference type="Gene3D" id="1.10.620.20">
    <property type="entry name" value="Ribonucleotide Reductase, subunit A"/>
    <property type="match status" value="1"/>
</dbReference>
<dbReference type="EMBL" id="CP087164">
    <property type="protein sequence ID" value="UGS37216.1"/>
    <property type="molecule type" value="Genomic_DNA"/>
</dbReference>
<dbReference type="Proteomes" id="UP001162834">
    <property type="component" value="Chromosome"/>
</dbReference>
<evidence type="ECO:0000313" key="7">
    <source>
        <dbReference type="Proteomes" id="UP001162834"/>
    </source>
</evidence>